<keyword evidence="4 7" id="KW-0732">Signal</keyword>
<evidence type="ECO:0000256" key="5">
    <source>
        <dbReference type="ARBA" id="ARBA00022801"/>
    </source>
</evidence>
<evidence type="ECO:0000256" key="4">
    <source>
        <dbReference type="ARBA" id="ARBA00022729"/>
    </source>
</evidence>
<comment type="cofactor">
    <cofactor evidence="1">
        <name>Ca(2+)</name>
        <dbReference type="ChEBI" id="CHEBI:29108"/>
    </cofactor>
</comment>
<accession>A0ABT8WKY3</accession>
<evidence type="ECO:0000259" key="8">
    <source>
        <dbReference type="Pfam" id="PF00884"/>
    </source>
</evidence>
<gene>
    <name evidence="9" type="ORF">Q4Q40_06430</name>
</gene>
<proteinExistence type="inferred from homology"/>
<keyword evidence="6" id="KW-0106">Calcium</keyword>
<keyword evidence="10" id="KW-1185">Reference proteome</keyword>
<evidence type="ECO:0000256" key="3">
    <source>
        <dbReference type="ARBA" id="ARBA00022723"/>
    </source>
</evidence>
<dbReference type="PANTHER" id="PTHR42693">
    <property type="entry name" value="ARYLSULFATASE FAMILY MEMBER"/>
    <property type="match status" value="1"/>
</dbReference>
<evidence type="ECO:0000256" key="7">
    <source>
        <dbReference type="SAM" id="SignalP"/>
    </source>
</evidence>
<keyword evidence="3" id="KW-0479">Metal-binding</keyword>
<dbReference type="EMBL" id="JAUOEL010000002">
    <property type="protein sequence ID" value="MDO5973816.1"/>
    <property type="molecule type" value="Genomic_DNA"/>
</dbReference>
<dbReference type="Pfam" id="PF00884">
    <property type="entry name" value="Sulfatase"/>
    <property type="match status" value="1"/>
</dbReference>
<dbReference type="SUPFAM" id="SSF53649">
    <property type="entry name" value="Alkaline phosphatase-like"/>
    <property type="match status" value="1"/>
</dbReference>
<evidence type="ECO:0000256" key="1">
    <source>
        <dbReference type="ARBA" id="ARBA00001913"/>
    </source>
</evidence>
<evidence type="ECO:0000256" key="6">
    <source>
        <dbReference type="ARBA" id="ARBA00022837"/>
    </source>
</evidence>
<dbReference type="Gene3D" id="3.30.1120.10">
    <property type="match status" value="1"/>
</dbReference>
<dbReference type="Gene3D" id="3.40.720.10">
    <property type="entry name" value="Alkaline Phosphatase, subunit A"/>
    <property type="match status" value="1"/>
</dbReference>
<feature type="chain" id="PRO_5046707885" evidence="7">
    <location>
        <begin position="26"/>
        <end position="463"/>
    </location>
</feature>
<dbReference type="PROSITE" id="PS00149">
    <property type="entry name" value="SULFATASE_2"/>
    <property type="match status" value="1"/>
</dbReference>
<dbReference type="InterPro" id="IPR050738">
    <property type="entry name" value="Sulfatase"/>
</dbReference>
<sequence>MIKYFFRFKILIVVLLFIACASIHSEPPKNKPNIVFIVVDDLGYSDVEYMNQKKGIKTPNINKLTKSGMTFTDAYTAAPVCSPTRGSLVTGKSPAAVKITCHIPGIGMEKYASKQNKNKKLKEAFFLDHLPSEEITVAEALKTQGYTTGYIGKWHLGGGGSRNTKDGIVDANFNPDKQGFDVNIGGCAYGQPARYFSPYNNGTITDGLKGEYLTDRLGDEAVNFIEQNKEKPFFLNLATYTVHKPLVAPEETIKKYDGNRYFAMIDQLDENVGKVMDKLEELKLLENTIVIFYSDNGGLFGNPPLKGKKGTLNEGGIRVPLIVNWLGKVKPGSVCNTPVTSVDFFPTFVELAGGNANKYSKLEGESILPLIQGKKDTSERTLYWHFPHYRREGLSMGAAIRKGKWKYIVGFDTQKEYLYNLEEDIAEEHNLFETHTEKAQELAKDLKKWQIMVDAEMPIGYNK</sequence>
<dbReference type="PROSITE" id="PS00523">
    <property type="entry name" value="SULFATASE_1"/>
    <property type="match status" value="1"/>
</dbReference>
<evidence type="ECO:0000313" key="10">
    <source>
        <dbReference type="Proteomes" id="UP001176806"/>
    </source>
</evidence>
<evidence type="ECO:0000313" key="9">
    <source>
        <dbReference type="EMBL" id="MDO5973816.1"/>
    </source>
</evidence>
<dbReference type="CDD" id="cd16144">
    <property type="entry name" value="ARS_like"/>
    <property type="match status" value="1"/>
</dbReference>
<dbReference type="InterPro" id="IPR024607">
    <property type="entry name" value="Sulfatase_CS"/>
</dbReference>
<dbReference type="InterPro" id="IPR017850">
    <property type="entry name" value="Alkaline_phosphatase_core_sf"/>
</dbReference>
<feature type="domain" description="Sulfatase N-terminal" evidence="8">
    <location>
        <begin position="32"/>
        <end position="353"/>
    </location>
</feature>
<organism evidence="9 10">
    <name type="scientific">Flavivirga jejuensis</name>
    <dbReference type="NCBI Taxonomy" id="870487"/>
    <lineage>
        <taxon>Bacteria</taxon>
        <taxon>Pseudomonadati</taxon>
        <taxon>Bacteroidota</taxon>
        <taxon>Flavobacteriia</taxon>
        <taxon>Flavobacteriales</taxon>
        <taxon>Flavobacteriaceae</taxon>
        <taxon>Flavivirga</taxon>
    </lineage>
</organism>
<reference evidence="9" key="1">
    <citation type="submission" date="2023-07" db="EMBL/GenBank/DDBJ databases">
        <title>Two novel species in the genus Flavivirga.</title>
        <authorList>
            <person name="Kwon K."/>
        </authorList>
    </citation>
    <scope>NUCLEOTIDE SEQUENCE</scope>
    <source>
        <strain evidence="9">KACC 14158</strain>
    </source>
</reference>
<comment type="caution">
    <text evidence="9">The sequence shown here is derived from an EMBL/GenBank/DDBJ whole genome shotgun (WGS) entry which is preliminary data.</text>
</comment>
<dbReference type="Proteomes" id="UP001176806">
    <property type="component" value="Unassembled WGS sequence"/>
</dbReference>
<feature type="signal peptide" evidence="7">
    <location>
        <begin position="1"/>
        <end position="25"/>
    </location>
</feature>
<dbReference type="PANTHER" id="PTHR42693:SF42">
    <property type="entry name" value="ARYLSULFATASE G"/>
    <property type="match status" value="1"/>
</dbReference>
<dbReference type="PROSITE" id="PS51257">
    <property type="entry name" value="PROKAR_LIPOPROTEIN"/>
    <property type="match status" value="1"/>
</dbReference>
<evidence type="ECO:0000256" key="2">
    <source>
        <dbReference type="ARBA" id="ARBA00008779"/>
    </source>
</evidence>
<keyword evidence="5" id="KW-0378">Hydrolase</keyword>
<comment type="similarity">
    <text evidence="2">Belongs to the sulfatase family.</text>
</comment>
<name>A0ABT8WKY3_9FLAO</name>
<dbReference type="InterPro" id="IPR000917">
    <property type="entry name" value="Sulfatase_N"/>
</dbReference>
<dbReference type="RefSeq" id="WP_303300962.1">
    <property type="nucleotide sequence ID" value="NZ_BAABDA010000051.1"/>
</dbReference>
<protein>
    <submittedName>
        <fullName evidence="9">Sulfatase</fullName>
    </submittedName>
</protein>